<sequence>MQPEELRQIDNEHLWHPFTQMRGHRAENVPLIESGDGFYLIDVEGRRYLDGVSSLWCNVHGHRVPELDQAVRDQLDRIAHSTLLGLGSVPSIELAGELVKRAPEGLTKVFYSDSGSTAVEIALKMAFQYHNQKPNPDAQSRDLFACMQHAYHGDTIGSVSVGGISIFHEIFGKLLFHSVQMPCPAAYHRPEGMSEADYHAHCYAELERLLAENHTRLAAFVIEPLVQGAAGMQMHPPGYLKRVRELTTRYGIPLIADEVAVGLGRTGTMFACEQEGVTPDFLCLAKGITGGYLPLAVTMTTDEIAAAFEGEHTDYNAFYHGHTYTGNALACAAALATLELFDSQNTLENVKANEQILAERLAELKDHPHVGEVRHKGTMVGIELVANRETREAFPADRRMGHQVTLAAREQGVIIRPLGDVVILMPAPGMPAAQIHELCDVVFAAIDKAISLQVA</sequence>
<dbReference type="InterPro" id="IPR005815">
    <property type="entry name" value="BioA"/>
</dbReference>
<feature type="binding site" evidence="13">
    <location>
        <position position="151"/>
    </location>
    <ligand>
        <name>substrate</name>
    </ligand>
</feature>
<dbReference type="Proteomes" id="UP000320421">
    <property type="component" value="Chromosome"/>
</dbReference>
<comment type="subcellular location">
    <subcellularLocation>
        <location evidence="2 13">Cytoplasm</location>
    </subcellularLocation>
</comment>
<dbReference type="GO" id="GO:0004015">
    <property type="term" value="F:adenosylmethionine-8-amino-7-oxononanoate transaminase activity"/>
    <property type="evidence" value="ECO:0007669"/>
    <property type="project" value="UniProtKB-UniRule"/>
</dbReference>
<keyword evidence="6 13" id="KW-0032">Aminotransferase</keyword>
<dbReference type="InterPro" id="IPR049704">
    <property type="entry name" value="Aminotrans_3_PPA_site"/>
</dbReference>
<dbReference type="PANTHER" id="PTHR42684:SF17">
    <property type="entry name" value="ADENOSYLMETHIONINE-8-AMINO-7-OXONONANOATE AMINOTRANSFERASE"/>
    <property type="match status" value="1"/>
</dbReference>
<comment type="subunit">
    <text evidence="4 13">Homodimer.</text>
</comment>
<protein>
    <recommendedName>
        <fullName evidence="13">Adenosylmethionine-8-amino-7-oxononanoate aminotransferase</fullName>
        <ecNumber evidence="13">2.6.1.62</ecNumber>
    </recommendedName>
    <alternativeName>
        <fullName evidence="13">7,8-diamino-pelargonic acid aminotransferase</fullName>
        <shortName evidence="13">DAPA AT</shortName>
        <shortName evidence="13">DAPA aminotransferase</shortName>
    </alternativeName>
    <alternativeName>
        <fullName evidence="13">7,8-diaminononanoate synthase</fullName>
        <shortName evidence="13">DANS</shortName>
    </alternativeName>
    <alternativeName>
        <fullName evidence="13">Diaminopelargonic acid synthase</fullName>
    </alternativeName>
</protein>
<evidence type="ECO:0000256" key="8">
    <source>
        <dbReference type="ARBA" id="ARBA00022691"/>
    </source>
</evidence>
<evidence type="ECO:0000256" key="13">
    <source>
        <dbReference type="HAMAP-Rule" id="MF_00834"/>
    </source>
</evidence>
<feature type="binding site" evidence="13">
    <location>
        <position position="416"/>
    </location>
    <ligand>
        <name>substrate</name>
    </ligand>
</feature>
<dbReference type="Pfam" id="PF00202">
    <property type="entry name" value="Aminotran_3"/>
    <property type="match status" value="1"/>
</dbReference>
<reference evidence="14 15" key="1">
    <citation type="submission" date="2019-02" db="EMBL/GenBank/DDBJ databases">
        <title>Deep-cultivation of Planctomycetes and their phenomic and genomic characterization uncovers novel biology.</title>
        <authorList>
            <person name="Wiegand S."/>
            <person name="Jogler M."/>
            <person name="Boedeker C."/>
            <person name="Pinto D."/>
            <person name="Vollmers J."/>
            <person name="Rivas-Marin E."/>
            <person name="Kohn T."/>
            <person name="Peeters S.H."/>
            <person name="Heuer A."/>
            <person name="Rast P."/>
            <person name="Oberbeckmann S."/>
            <person name="Bunk B."/>
            <person name="Jeske O."/>
            <person name="Meyerdierks A."/>
            <person name="Storesund J.E."/>
            <person name="Kallscheuer N."/>
            <person name="Luecker S."/>
            <person name="Lage O.M."/>
            <person name="Pohl T."/>
            <person name="Merkel B.J."/>
            <person name="Hornburger P."/>
            <person name="Mueller R.-W."/>
            <person name="Bruemmer F."/>
            <person name="Labrenz M."/>
            <person name="Spormann A.M."/>
            <person name="Op den Camp H."/>
            <person name="Overmann J."/>
            <person name="Amann R."/>
            <person name="Jetten M.S.M."/>
            <person name="Mascher T."/>
            <person name="Medema M.H."/>
            <person name="Devos D.P."/>
            <person name="Kaster A.-K."/>
            <person name="Ovreas L."/>
            <person name="Rohde M."/>
            <person name="Galperin M.Y."/>
            <person name="Jogler C."/>
        </authorList>
    </citation>
    <scope>NUCLEOTIDE SEQUENCE [LARGE SCALE GENOMIC DNA]</scope>
    <source>
        <strain evidence="14 15">HG66A1</strain>
    </source>
</reference>
<evidence type="ECO:0000256" key="11">
    <source>
        <dbReference type="ARBA" id="ARBA00048449"/>
    </source>
</evidence>
<evidence type="ECO:0000256" key="6">
    <source>
        <dbReference type="ARBA" id="ARBA00022576"/>
    </source>
</evidence>
<dbReference type="PIRSF" id="PIRSF000521">
    <property type="entry name" value="Transaminase_4ab_Lys_Orn"/>
    <property type="match status" value="1"/>
</dbReference>
<dbReference type="PROSITE" id="PS00600">
    <property type="entry name" value="AA_TRANSFER_CLASS_3"/>
    <property type="match status" value="1"/>
</dbReference>
<dbReference type="HAMAP" id="MF_00834">
    <property type="entry name" value="BioA"/>
    <property type="match status" value="1"/>
</dbReference>
<gene>
    <name evidence="14" type="primary">bioK</name>
    <name evidence="13" type="synonym">bioA</name>
    <name evidence="14" type="ORF">HG66A1_36290</name>
</gene>
<dbReference type="CDD" id="cd00610">
    <property type="entry name" value="OAT_like"/>
    <property type="match status" value="1"/>
</dbReference>
<comment type="function">
    <text evidence="13">Catalyzes the transfer of the alpha-amino group from S-adenosyl-L-methionine (SAM) to 7-keto-8-aminopelargonic acid (KAPA) to form 7,8-diaminopelargonic acid (DAPA). It is the only aminotransferase known to utilize SAM as an amino donor.</text>
</comment>
<dbReference type="RefSeq" id="WP_145186739.1">
    <property type="nucleotide sequence ID" value="NZ_CP036266.1"/>
</dbReference>
<dbReference type="AlphaFoldDB" id="A0A517PR24"/>
<dbReference type="NCBIfam" id="TIGR00508">
    <property type="entry name" value="bioA"/>
    <property type="match status" value="1"/>
</dbReference>
<comment type="caution">
    <text evidence="13">Lacks conserved residue(s) required for the propagation of feature annotation.</text>
</comment>
<organism evidence="14 15">
    <name type="scientific">Gimesia chilikensis</name>
    <dbReference type="NCBI Taxonomy" id="2605989"/>
    <lineage>
        <taxon>Bacteria</taxon>
        <taxon>Pseudomonadati</taxon>
        <taxon>Planctomycetota</taxon>
        <taxon>Planctomycetia</taxon>
        <taxon>Planctomycetales</taxon>
        <taxon>Planctomycetaceae</taxon>
        <taxon>Gimesia</taxon>
    </lineage>
</organism>
<dbReference type="GO" id="GO:0009102">
    <property type="term" value="P:biotin biosynthetic process"/>
    <property type="evidence" value="ECO:0007669"/>
    <property type="project" value="UniProtKB-UniRule"/>
</dbReference>
<evidence type="ECO:0000256" key="2">
    <source>
        <dbReference type="ARBA" id="ARBA00004496"/>
    </source>
</evidence>
<dbReference type="EC" id="2.6.1.62" evidence="13"/>
<keyword evidence="9 13" id="KW-0093">Biotin biosynthesis</keyword>
<comment type="pathway">
    <text evidence="3 13">Cofactor biosynthesis; biotin biosynthesis; 7,8-diaminononanoate from 8-amino-7-oxononanoate (SAM route): step 1/1.</text>
</comment>
<feature type="binding site" evidence="13">
    <location>
        <position position="257"/>
    </location>
    <ligand>
        <name>pyridoxal 5'-phosphate</name>
        <dbReference type="ChEBI" id="CHEBI:597326"/>
    </ligand>
</feature>
<keyword evidence="8 13" id="KW-0949">S-adenosyl-L-methionine</keyword>
<evidence type="ECO:0000256" key="7">
    <source>
        <dbReference type="ARBA" id="ARBA00022679"/>
    </source>
</evidence>
<dbReference type="InterPro" id="IPR015424">
    <property type="entry name" value="PyrdxlP-dep_Trfase"/>
</dbReference>
<dbReference type="Gene3D" id="3.90.1150.10">
    <property type="entry name" value="Aspartate Aminotransferase, domain 1"/>
    <property type="match status" value="1"/>
</dbReference>
<feature type="binding site" evidence="13">
    <location>
        <position position="321"/>
    </location>
    <ligand>
        <name>substrate</name>
    </ligand>
</feature>
<evidence type="ECO:0000256" key="4">
    <source>
        <dbReference type="ARBA" id="ARBA00011738"/>
    </source>
</evidence>
<keyword evidence="7 13" id="KW-0808">Transferase</keyword>
<evidence type="ECO:0000256" key="12">
    <source>
        <dbReference type="ARBA" id="ARBA00060970"/>
    </source>
</evidence>
<dbReference type="FunFam" id="3.40.640.10:FF:000078">
    <property type="entry name" value="Adenosylmethionine-8-amino-7-oxononanoate aminotransferase"/>
    <property type="match status" value="1"/>
</dbReference>
<dbReference type="PANTHER" id="PTHR42684">
    <property type="entry name" value="ADENOSYLMETHIONINE-8-AMINO-7-OXONONANOATE AMINOTRANSFERASE"/>
    <property type="match status" value="1"/>
</dbReference>
<accession>A0A517PR24</accession>
<dbReference type="InterPro" id="IPR005814">
    <property type="entry name" value="Aminotrans_3"/>
</dbReference>
<dbReference type="GO" id="GO:0030170">
    <property type="term" value="F:pyridoxal phosphate binding"/>
    <property type="evidence" value="ECO:0007669"/>
    <property type="project" value="UniProtKB-UniRule"/>
</dbReference>
<dbReference type="OrthoDB" id="9816013at2"/>
<dbReference type="EMBL" id="CP036266">
    <property type="protein sequence ID" value="QDT21826.1"/>
    <property type="molecule type" value="Genomic_DNA"/>
</dbReference>
<feature type="modified residue" description="N6-(pyridoxal phosphate)lysine" evidence="13">
    <location>
        <position position="286"/>
    </location>
</feature>
<proteinExistence type="inferred from homology"/>
<keyword evidence="10 13" id="KW-0663">Pyridoxal phosphate</keyword>
<feature type="binding site" evidence="13">
    <location>
        <position position="286"/>
    </location>
    <ligand>
        <name>substrate</name>
    </ligand>
</feature>
<dbReference type="GO" id="GO:0005737">
    <property type="term" value="C:cytoplasm"/>
    <property type="evidence" value="ECO:0007669"/>
    <property type="project" value="UniProtKB-SubCell"/>
</dbReference>
<comment type="catalytic activity">
    <reaction evidence="11 13">
        <text>(8S)-8-amino-7-oxononanoate + S-adenosyl-L-methionine = S-adenosyl-4-methylsulfanyl-2-oxobutanoate + (7R,8S)-7,8-diammoniononanoate</text>
        <dbReference type="Rhea" id="RHEA:16861"/>
        <dbReference type="ChEBI" id="CHEBI:16490"/>
        <dbReference type="ChEBI" id="CHEBI:59789"/>
        <dbReference type="ChEBI" id="CHEBI:149468"/>
        <dbReference type="ChEBI" id="CHEBI:149469"/>
        <dbReference type="EC" id="2.6.1.62"/>
    </reaction>
</comment>
<evidence type="ECO:0000256" key="1">
    <source>
        <dbReference type="ARBA" id="ARBA00001933"/>
    </source>
</evidence>
<keyword evidence="5 13" id="KW-0963">Cytoplasm</keyword>
<feature type="site" description="Participates in the substrate recognition with KAPA and in a stacking interaction with the adenine ring of SAM" evidence="13">
    <location>
        <position position="18"/>
    </location>
</feature>
<dbReference type="InterPro" id="IPR015421">
    <property type="entry name" value="PyrdxlP-dep_Trfase_major"/>
</dbReference>
<evidence type="ECO:0000256" key="10">
    <source>
        <dbReference type="ARBA" id="ARBA00022898"/>
    </source>
</evidence>
<dbReference type="SUPFAM" id="SSF53383">
    <property type="entry name" value="PLP-dependent transferases"/>
    <property type="match status" value="1"/>
</dbReference>
<evidence type="ECO:0000256" key="9">
    <source>
        <dbReference type="ARBA" id="ARBA00022756"/>
    </source>
</evidence>
<keyword evidence="15" id="KW-1185">Reference proteome</keyword>
<feature type="binding site" evidence="13">
    <location>
        <begin position="322"/>
        <end position="323"/>
    </location>
    <ligand>
        <name>pyridoxal 5'-phosphate</name>
        <dbReference type="ChEBI" id="CHEBI:597326"/>
    </ligand>
</feature>
<comment type="cofactor">
    <cofactor evidence="1 13">
        <name>pyridoxal 5'-phosphate</name>
        <dbReference type="ChEBI" id="CHEBI:597326"/>
    </cofactor>
</comment>
<evidence type="ECO:0000313" key="14">
    <source>
        <dbReference type="EMBL" id="QDT21826.1"/>
    </source>
</evidence>
<evidence type="ECO:0000256" key="5">
    <source>
        <dbReference type="ARBA" id="ARBA00022490"/>
    </source>
</evidence>
<comment type="similarity">
    <text evidence="12 13">Belongs to the class-III pyridoxal-phosphate-dependent aminotransferase family. BioA subfamily.</text>
</comment>
<dbReference type="UniPathway" id="UPA00078">
    <property type="reaction ID" value="UER00160"/>
</dbReference>
<evidence type="ECO:0000313" key="15">
    <source>
        <dbReference type="Proteomes" id="UP000320421"/>
    </source>
</evidence>
<evidence type="ECO:0000256" key="3">
    <source>
        <dbReference type="ARBA" id="ARBA00005063"/>
    </source>
</evidence>
<name>A0A517PR24_9PLAN</name>
<dbReference type="Gene3D" id="3.40.640.10">
    <property type="entry name" value="Type I PLP-dependent aspartate aminotransferase-like (Major domain)"/>
    <property type="match status" value="1"/>
</dbReference>
<feature type="binding site" evidence="13">
    <location>
        <begin position="115"/>
        <end position="116"/>
    </location>
    <ligand>
        <name>pyridoxal 5'-phosphate</name>
        <dbReference type="ChEBI" id="CHEBI:597326"/>
    </ligand>
</feature>
<dbReference type="InterPro" id="IPR015422">
    <property type="entry name" value="PyrdxlP-dep_Trfase_small"/>
</dbReference>